<keyword evidence="6" id="KW-0175">Coiled coil</keyword>
<dbReference type="PROSITE" id="PS00108">
    <property type="entry name" value="PROTEIN_KINASE_ST"/>
    <property type="match status" value="1"/>
</dbReference>
<keyword evidence="2 5" id="KW-0547">Nucleotide-binding</keyword>
<evidence type="ECO:0000256" key="1">
    <source>
        <dbReference type="ARBA" id="ARBA00022679"/>
    </source>
</evidence>
<dbReference type="GO" id="GO:0004674">
    <property type="term" value="F:protein serine/threonine kinase activity"/>
    <property type="evidence" value="ECO:0007669"/>
    <property type="project" value="TreeGrafter"/>
</dbReference>
<sequence>MSANMPPVDAALGMTFLLEVIQKLSFARDLTTVREIVRHAARRLVGADGATFVLRDGPRCHYVDEDAIEPLWKGQKFPLEACVSGWAMLNRQAAVIPDIYADARVPHDAYRPTFVKSLVMVPIRTQDPVGAIGTYWATSHAATPTEVQMLQALADTTAVAMQNVQVFSELEDRVKARTAELQDANSELTAKNQQLQTAHEQANRVFAAYAHSLPGSVLDGKYQIYEQLGSGGFGVVLRGHHLMLDYPVAIKVFRPVPGNDSALELQRFFLEGATTARLTHPNAVRVHDSGVSVEGVAFLVMELLRGWSLANELTADGPLPLHRAVTVARRVAEVLAAAHEAGILHRDIKPDNVFLHHEGDEEVVKVVDFGIAKFFGEQHSAETSRLTKTGRYVGTPAFVAPERVTGDVTDGRSDVFSLGAVLYEILTGVSPWTEEQLRDIASGASRHLRPRPLRKFRPEVPLELEELVNKTLAWKLADRPTAVELAGTLMGIACQLPVEPLKVKVRLTDQALLPNVKGSYAGRPKDDDTGDFWLSGIQ</sequence>
<dbReference type="PROSITE" id="PS00107">
    <property type="entry name" value="PROTEIN_KINASE_ATP"/>
    <property type="match status" value="1"/>
</dbReference>
<dbReference type="InterPro" id="IPR011009">
    <property type="entry name" value="Kinase-like_dom_sf"/>
</dbReference>
<dbReference type="OrthoDB" id="9804747at2"/>
<dbReference type="Gene3D" id="3.30.450.40">
    <property type="match status" value="1"/>
</dbReference>
<evidence type="ECO:0000256" key="4">
    <source>
        <dbReference type="ARBA" id="ARBA00022840"/>
    </source>
</evidence>
<evidence type="ECO:0000259" key="7">
    <source>
        <dbReference type="PROSITE" id="PS50011"/>
    </source>
</evidence>
<dbReference type="PROSITE" id="PS50011">
    <property type="entry name" value="PROTEIN_KINASE_DOM"/>
    <property type="match status" value="1"/>
</dbReference>
<evidence type="ECO:0000256" key="3">
    <source>
        <dbReference type="ARBA" id="ARBA00022777"/>
    </source>
</evidence>
<evidence type="ECO:0000256" key="6">
    <source>
        <dbReference type="SAM" id="Coils"/>
    </source>
</evidence>
<dbReference type="Proteomes" id="UP000324974">
    <property type="component" value="Chromosome"/>
</dbReference>
<protein>
    <submittedName>
        <fullName evidence="8">GAF domain-containing protein</fullName>
    </submittedName>
</protein>
<proteinExistence type="predicted"/>
<keyword evidence="4 5" id="KW-0067">ATP-binding</keyword>
<dbReference type="Gene3D" id="1.10.510.10">
    <property type="entry name" value="Transferase(Phosphotransferase) domain 1"/>
    <property type="match status" value="1"/>
</dbReference>
<dbReference type="InterPro" id="IPR000719">
    <property type="entry name" value="Prot_kinase_dom"/>
</dbReference>
<dbReference type="Pfam" id="PF00069">
    <property type="entry name" value="Pkinase"/>
    <property type="match status" value="1"/>
</dbReference>
<dbReference type="InterPro" id="IPR029016">
    <property type="entry name" value="GAF-like_dom_sf"/>
</dbReference>
<dbReference type="PANTHER" id="PTHR43289">
    <property type="entry name" value="MITOGEN-ACTIVATED PROTEIN KINASE KINASE KINASE 20-RELATED"/>
    <property type="match status" value="1"/>
</dbReference>
<name>A0A5C1ASR0_9BACT</name>
<keyword evidence="1" id="KW-0808">Transferase</keyword>
<evidence type="ECO:0000313" key="8">
    <source>
        <dbReference type="EMBL" id="QEL21076.1"/>
    </source>
</evidence>
<dbReference type="InterPro" id="IPR008271">
    <property type="entry name" value="Ser/Thr_kinase_AS"/>
</dbReference>
<evidence type="ECO:0000256" key="5">
    <source>
        <dbReference type="PROSITE-ProRule" id="PRU10141"/>
    </source>
</evidence>
<dbReference type="KEGG" id="lrs:PX52LOC_08205"/>
<dbReference type="Gene3D" id="3.30.200.20">
    <property type="entry name" value="Phosphorylase Kinase, domain 1"/>
    <property type="match status" value="1"/>
</dbReference>
<dbReference type="SUPFAM" id="SSF55781">
    <property type="entry name" value="GAF domain-like"/>
    <property type="match status" value="1"/>
</dbReference>
<feature type="coiled-coil region" evidence="6">
    <location>
        <begin position="167"/>
        <end position="205"/>
    </location>
</feature>
<dbReference type="CDD" id="cd14014">
    <property type="entry name" value="STKc_PknB_like"/>
    <property type="match status" value="1"/>
</dbReference>
<dbReference type="EMBL" id="CP042425">
    <property type="protein sequence ID" value="QEL21076.1"/>
    <property type="molecule type" value="Genomic_DNA"/>
</dbReference>
<evidence type="ECO:0000256" key="2">
    <source>
        <dbReference type="ARBA" id="ARBA00022741"/>
    </source>
</evidence>
<gene>
    <name evidence="8" type="ORF">PX52LOC_08205</name>
</gene>
<dbReference type="PANTHER" id="PTHR43289:SF6">
    <property type="entry name" value="SERINE_THREONINE-PROTEIN KINASE NEKL-3"/>
    <property type="match status" value="1"/>
</dbReference>
<feature type="binding site" evidence="5">
    <location>
        <position position="251"/>
    </location>
    <ligand>
        <name>ATP</name>
        <dbReference type="ChEBI" id="CHEBI:30616"/>
    </ligand>
</feature>
<dbReference type="Pfam" id="PF13185">
    <property type="entry name" value="GAF_2"/>
    <property type="match status" value="1"/>
</dbReference>
<dbReference type="AlphaFoldDB" id="A0A5C1ASR0"/>
<organism evidence="8 9">
    <name type="scientific">Limnoglobus roseus</name>
    <dbReference type="NCBI Taxonomy" id="2598579"/>
    <lineage>
        <taxon>Bacteria</taxon>
        <taxon>Pseudomonadati</taxon>
        <taxon>Planctomycetota</taxon>
        <taxon>Planctomycetia</taxon>
        <taxon>Gemmatales</taxon>
        <taxon>Gemmataceae</taxon>
        <taxon>Limnoglobus</taxon>
    </lineage>
</organism>
<keyword evidence="3" id="KW-0418">Kinase</keyword>
<reference evidence="9" key="1">
    <citation type="submission" date="2019-08" db="EMBL/GenBank/DDBJ databases">
        <title>Limnoglobus roseus gen. nov., sp. nov., a novel freshwater planctomycete with a giant genome from the family Gemmataceae.</title>
        <authorList>
            <person name="Kulichevskaya I.S."/>
            <person name="Naumoff D.G."/>
            <person name="Miroshnikov K."/>
            <person name="Ivanova A."/>
            <person name="Philippov D.A."/>
            <person name="Hakobyan A."/>
            <person name="Rijpstra I.C."/>
            <person name="Sinninghe Damste J.S."/>
            <person name="Liesack W."/>
            <person name="Dedysh S.N."/>
        </authorList>
    </citation>
    <scope>NUCLEOTIDE SEQUENCE [LARGE SCALE GENOMIC DNA]</scope>
    <source>
        <strain evidence="9">PX52</strain>
    </source>
</reference>
<keyword evidence="9" id="KW-1185">Reference proteome</keyword>
<dbReference type="SMART" id="SM00065">
    <property type="entry name" value="GAF"/>
    <property type="match status" value="1"/>
</dbReference>
<accession>A0A5C1ASR0</accession>
<dbReference type="SUPFAM" id="SSF56112">
    <property type="entry name" value="Protein kinase-like (PK-like)"/>
    <property type="match status" value="1"/>
</dbReference>
<feature type="domain" description="Protein kinase" evidence="7">
    <location>
        <begin position="222"/>
        <end position="490"/>
    </location>
</feature>
<dbReference type="SMART" id="SM00220">
    <property type="entry name" value="S_TKc"/>
    <property type="match status" value="1"/>
</dbReference>
<dbReference type="GO" id="GO:0005524">
    <property type="term" value="F:ATP binding"/>
    <property type="evidence" value="ECO:0007669"/>
    <property type="project" value="UniProtKB-UniRule"/>
</dbReference>
<dbReference type="InterPro" id="IPR017441">
    <property type="entry name" value="Protein_kinase_ATP_BS"/>
</dbReference>
<dbReference type="InterPro" id="IPR003018">
    <property type="entry name" value="GAF"/>
</dbReference>
<evidence type="ECO:0000313" key="9">
    <source>
        <dbReference type="Proteomes" id="UP000324974"/>
    </source>
</evidence>